<gene>
    <name evidence="1" type="ORF">VFH_IV199560</name>
</gene>
<evidence type="ECO:0000313" key="2">
    <source>
        <dbReference type="Proteomes" id="UP001157006"/>
    </source>
</evidence>
<proteinExistence type="predicted"/>
<organism evidence="1 2">
    <name type="scientific">Vicia faba</name>
    <name type="common">Broad bean</name>
    <name type="synonym">Faba vulgaris</name>
    <dbReference type="NCBI Taxonomy" id="3906"/>
    <lineage>
        <taxon>Eukaryota</taxon>
        <taxon>Viridiplantae</taxon>
        <taxon>Streptophyta</taxon>
        <taxon>Embryophyta</taxon>
        <taxon>Tracheophyta</taxon>
        <taxon>Spermatophyta</taxon>
        <taxon>Magnoliopsida</taxon>
        <taxon>eudicotyledons</taxon>
        <taxon>Gunneridae</taxon>
        <taxon>Pentapetalae</taxon>
        <taxon>rosids</taxon>
        <taxon>fabids</taxon>
        <taxon>Fabales</taxon>
        <taxon>Fabaceae</taxon>
        <taxon>Papilionoideae</taxon>
        <taxon>50 kb inversion clade</taxon>
        <taxon>NPAAA clade</taxon>
        <taxon>Hologalegina</taxon>
        <taxon>IRL clade</taxon>
        <taxon>Fabeae</taxon>
        <taxon>Vicia</taxon>
    </lineage>
</organism>
<reference evidence="1 2" key="1">
    <citation type="submission" date="2023-01" db="EMBL/GenBank/DDBJ databases">
        <authorList>
            <person name="Kreplak J."/>
        </authorList>
    </citation>
    <scope>NUCLEOTIDE SEQUENCE [LARGE SCALE GENOMIC DNA]</scope>
</reference>
<protein>
    <submittedName>
        <fullName evidence="1">Uncharacterized protein</fullName>
    </submittedName>
</protein>
<dbReference type="EMBL" id="OX451739">
    <property type="protein sequence ID" value="CAI8610806.1"/>
    <property type="molecule type" value="Genomic_DNA"/>
</dbReference>
<accession>A0AAV1AM96</accession>
<sequence>MRLSIERNRDFGRIEICPNPSSESIIEAKFLENLHQKQPVNNIKCLFNLHFHNQFTTISFLVYQIISFRSKPYTIFNASPLNKTFLLSGNDNRHNGRKSICNNLRSDFKFKVS</sequence>
<name>A0AAV1AM96_VICFA</name>
<dbReference type="AlphaFoldDB" id="A0AAV1AM96"/>
<keyword evidence="2" id="KW-1185">Reference proteome</keyword>
<evidence type="ECO:0000313" key="1">
    <source>
        <dbReference type="EMBL" id="CAI8610806.1"/>
    </source>
</evidence>
<dbReference type="Proteomes" id="UP001157006">
    <property type="component" value="Chromosome 4"/>
</dbReference>